<feature type="compositionally biased region" description="Basic and acidic residues" evidence="2">
    <location>
        <begin position="130"/>
        <end position="144"/>
    </location>
</feature>
<dbReference type="GeneID" id="7824762"/>
<dbReference type="Proteomes" id="UP000009168">
    <property type="component" value="Unassembled WGS sequence"/>
</dbReference>
<protein>
    <submittedName>
        <fullName evidence="3">Uncharacterized protein</fullName>
    </submittedName>
</protein>
<dbReference type="HOGENOM" id="CLU_478602_0_0_1"/>
<dbReference type="Gene3D" id="2.100.10.30">
    <property type="entry name" value="Jacalin-like lectin domain"/>
    <property type="match status" value="1"/>
</dbReference>
<proteinExistence type="predicted"/>
<feature type="coiled-coil region" evidence="1">
    <location>
        <begin position="291"/>
        <end position="332"/>
    </location>
</feature>
<dbReference type="InterPro" id="IPR036404">
    <property type="entry name" value="Jacalin-like_lectin_dom_sf"/>
</dbReference>
<evidence type="ECO:0000313" key="3">
    <source>
        <dbReference type="EMBL" id="EAS07117.1"/>
    </source>
</evidence>
<evidence type="ECO:0000256" key="2">
    <source>
        <dbReference type="SAM" id="MobiDB-lite"/>
    </source>
</evidence>
<dbReference type="OMA" id="GRESEYC"/>
<dbReference type="AlphaFoldDB" id="I7M4I6"/>
<accession>I7M4I6</accession>
<dbReference type="KEGG" id="tet:TTHERM_00683230"/>
<sequence>MRKSIANQQEKKCSNCHTKDEKTAQIQKELLKHKLENDALISKLKQLSEESKKIIDTIVVPKLAKPTNQEQQEGVVKKELENAKKQMEFYEKRIKQMEKAQESQSFDAYTKTVEDLKQLESDIEKAKVKNQELKSKQREQEKILQSDQPITSRNDMRKEIELLMSKLNYEQKVIEKKKENRDKIMKKIDETETKYKELCQKNNVTPIQRPDLTVSPEELEPPKTRFRNISKSKSEANVLKSPKKNVRESALPQEFQKPIRISESMILQSKQNVRRISNSIKSFEKTHIQRLTELQLQEKQILAQKADAEKDLETVQQECLKAHQLLKELQRLPRDSVIEASKIQTLVTEVSPIEDALSLANSSKALSTKNKFRKEVQGIKVLTEQTLQWRDFEILPDDKLYKINSLKIFFKDHYLVRIETEYKLLNGDLVQSIQPPNSDNIVQERDIKSVDIKFSRTEYIQEISGFYDSSHITLLKIRTSQFKEYLAGDQKMNYKQKQFKFNILPAEKPINFFGNFDSIKNINRKVLVQLGTEIMKKDILIDNSRSISTLKAANFSQQVENHNKIIKDVS</sequence>
<keyword evidence="1" id="KW-0175">Coiled coil</keyword>
<dbReference type="EMBL" id="GG662247">
    <property type="protein sequence ID" value="EAS07117.1"/>
    <property type="molecule type" value="Genomic_DNA"/>
</dbReference>
<dbReference type="InParanoid" id="I7M4I6"/>
<dbReference type="RefSeq" id="XP_001027359.1">
    <property type="nucleotide sequence ID" value="XM_001027359.1"/>
</dbReference>
<evidence type="ECO:0000313" key="4">
    <source>
        <dbReference type="Proteomes" id="UP000009168"/>
    </source>
</evidence>
<reference evidence="4" key="1">
    <citation type="journal article" date="2006" name="PLoS Biol.">
        <title>Macronuclear genome sequence of the ciliate Tetrahymena thermophila, a model eukaryote.</title>
        <authorList>
            <person name="Eisen J.A."/>
            <person name="Coyne R.S."/>
            <person name="Wu M."/>
            <person name="Wu D."/>
            <person name="Thiagarajan M."/>
            <person name="Wortman J.R."/>
            <person name="Badger J.H."/>
            <person name="Ren Q."/>
            <person name="Amedeo P."/>
            <person name="Jones K.M."/>
            <person name="Tallon L.J."/>
            <person name="Delcher A.L."/>
            <person name="Salzberg S.L."/>
            <person name="Silva J.C."/>
            <person name="Haas B.J."/>
            <person name="Majoros W.H."/>
            <person name="Farzad M."/>
            <person name="Carlton J.M."/>
            <person name="Smith R.K. Jr."/>
            <person name="Garg J."/>
            <person name="Pearlman R.E."/>
            <person name="Karrer K.M."/>
            <person name="Sun L."/>
            <person name="Manning G."/>
            <person name="Elde N.C."/>
            <person name="Turkewitz A.P."/>
            <person name="Asai D.J."/>
            <person name="Wilkes D.E."/>
            <person name="Wang Y."/>
            <person name="Cai H."/>
            <person name="Collins K."/>
            <person name="Stewart B.A."/>
            <person name="Lee S.R."/>
            <person name="Wilamowska K."/>
            <person name="Weinberg Z."/>
            <person name="Ruzzo W.L."/>
            <person name="Wloga D."/>
            <person name="Gaertig J."/>
            <person name="Frankel J."/>
            <person name="Tsao C.-C."/>
            <person name="Gorovsky M.A."/>
            <person name="Keeling P.J."/>
            <person name="Waller R.F."/>
            <person name="Patron N.J."/>
            <person name="Cherry J.M."/>
            <person name="Stover N.A."/>
            <person name="Krieger C.J."/>
            <person name="del Toro C."/>
            <person name="Ryder H.F."/>
            <person name="Williamson S.C."/>
            <person name="Barbeau R.A."/>
            <person name="Hamilton E.P."/>
            <person name="Orias E."/>
        </authorList>
    </citation>
    <scope>NUCLEOTIDE SEQUENCE [LARGE SCALE GENOMIC DNA]</scope>
    <source>
        <strain evidence="4">SB210</strain>
    </source>
</reference>
<keyword evidence="4" id="KW-1185">Reference proteome</keyword>
<gene>
    <name evidence="3" type="ORF">TTHERM_00683230</name>
</gene>
<organism evidence="3 4">
    <name type="scientific">Tetrahymena thermophila (strain SB210)</name>
    <dbReference type="NCBI Taxonomy" id="312017"/>
    <lineage>
        <taxon>Eukaryota</taxon>
        <taxon>Sar</taxon>
        <taxon>Alveolata</taxon>
        <taxon>Ciliophora</taxon>
        <taxon>Intramacronucleata</taxon>
        <taxon>Oligohymenophorea</taxon>
        <taxon>Hymenostomatida</taxon>
        <taxon>Tetrahymenina</taxon>
        <taxon>Tetrahymenidae</taxon>
        <taxon>Tetrahymena</taxon>
    </lineage>
</organism>
<feature type="region of interest" description="Disordered" evidence="2">
    <location>
        <begin position="130"/>
        <end position="152"/>
    </location>
</feature>
<name>I7M4I6_TETTS</name>
<evidence type="ECO:0000256" key="1">
    <source>
        <dbReference type="SAM" id="Coils"/>
    </source>
</evidence>
<feature type="coiled-coil region" evidence="1">
    <location>
        <begin position="174"/>
        <end position="201"/>
    </location>
</feature>
<dbReference type="SUPFAM" id="SSF51101">
    <property type="entry name" value="Mannose-binding lectins"/>
    <property type="match status" value="1"/>
</dbReference>